<dbReference type="SUPFAM" id="SSF52540">
    <property type="entry name" value="P-loop containing nucleoside triphosphate hydrolases"/>
    <property type="match status" value="1"/>
</dbReference>
<dbReference type="AlphaFoldDB" id="F8B4J1"/>
<dbReference type="InterPro" id="IPR041664">
    <property type="entry name" value="AAA_16"/>
</dbReference>
<sequence>MTGPVAAGSAPPPPPPTATDGWIDPYDYGNPVSGEQFVGRHDERARLLQRVVRSAEGDSAALVGPPRTGKSSLAQETLMTPAARRAAPRVAPLWITLADCTGLTNLVHRVLDGVRDELNNVGGLYDSELRDSLNTAVRQAGDPAREWDEFYMDAKKALRLVKRHGWRVVVILDEFDSARTVFGRPGYAFEVLRALANEPDVRVIWVTTSRRELRQIVDQAGKVGSNLPGLFEDVPVRCFDDDELTELVGRAVERGVAIDVPDALTALRELTGGHPWLSTKALSDACFMAARTGRVDWSRITRGMSRFILGYYDGLCDLLAEDGRLDLLLEILFGPQLTANVPDLLQLADIGILVPFEGGYRAFSAHFSDYLRQRARTTDASALWSRADVSLRDHVDTTFRTLFGDPWDAAVEWDKPSSTPVLTRLRQARDREAHSLGLLASADLLDFATPLDVWFFIELYWGLFQPVLGPADPNAWRPKFAVLDRVHRPLATSPTGAVSVRMRQNARGYCTEILEKLNRSTAY</sequence>
<name>F8B4J1_9ACTN</name>
<dbReference type="KEGG" id="fsy:FsymDg_0369"/>
<reference evidence="3 4" key="1">
    <citation type="submission" date="2011-05" db="EMBL/GenBank/DDBJ databases">
        <title>Complete sequence of chromosome of Frankia symbiont of Datisca glomerata.</title>
        <authorList>
            <consortium name="US DOE Joint Genome Institute"/>
            <person name="Lucas S."/>
            <person name="Han J."/>
            <person name="Lapidus A."/>
            <person name="Cheng J.-F."/>
            <person name="Goodwin L."/>
            <person name="Pitluck S."/>
            <person name="Peters L."/>
            <person name="Mikhailova N."/>
            <person name="Chertkov O."/>
            <person name="Teshima H."/>
            <person name="Han C."/>
            <person name="Tapia R."/>
            <person name="Land M."/>
            <person name="Hauser L."/>
            <person name="Kyrpides N."/>
            <person name="Ivanova N."/>
            <person name="Pagani I."/>
            <person name="Berry A."/>
            <person name="Pawlowski K."/>
            <person name="Persson T."/>
            <person name="Vanden Heuvel B."/>
            <person name="Benson D."/>
            <person name="Woyke T."/>
        </authorList>
    </citation>
    <scope>NUCLEOTIDE SEQUENCE [LARGE SCALE GENOMIC DNA]</scope>
    <source>
        <strain evidence="4">4085684</strain>
    </source>
</reference>
<organism evidence="3 4">
    <name type="scientific">Candidatus Protofrankia datiscae</name>
    <dbReference type="NCBI Taxonomy" id="2716812"/>
    <lineage>
        <taxon>Bacteria</taxon>
        <taxon>Bacillati</taxon>
        <taxon>Actinomycetota</taxon>
        <taxon>Actinomycetes</taxon>
        <taxon>Frankiales</taxon>
        <taxon>Frankiaceae</taxon>
        <taxon>Protofrankia</taxon>
    </lineage>
</organism>
<dbReference type="RefSeq" id="WP_013871927.1">
    <property type="nucleotide sequence ID" value="NC_015656.1"/>
</dbReference>
<dbReference type="Proteomes" id="UP000001549">
    <property type="component" value="Chromosome"/>
</dbReference>
<evidence type="ECO:0000313" key="3">
    <source>
        <dbReference type="EMBL" id="AEH07932.1"/>
    </source>
</evidence>
<evidence type="ECO:0000259" key="2">
    <source>
        <dbReference type="Pfam" id="PF13191"/>
    </source>
</evidence>
<feature type="domain" description="Orc1-like AAA ATPase" evidence="2">
    <location>
        <begin position="36"/>
        <end position="180"/>
    </location>
</feature>
<dbReference type="HOGENOM" id="CLU_557430_0_0_11"/>
<proteinExistence type="predicted"/>
<accession>F8B4J1</accession>
<dbReference type="EMBL" id="CP002801">
    <property type="protein sequence ID" value="AEH07932.1"/>
    <property type="molecule type" value="Genomic_DNA"/>
</dbReference>
<evidence type="ECO:0000313" key="4">
    <source>
        <dbReference type="Proteomes" id="UP000001549"/>
    </source>
</evidence>
<keyword evidence="4" id="KW-1185">Reference proteome</keyword>
<feature type="region of interest" description="Disordered" evidence="1">
    <location>
        <begin position="1"/>
        <end position="25"/>
    </location>
</feature>
<gene>
    <name evidence="3" type="ordered locus">FsymDg_0369</name>
</gene>
<dbReference type="eggNOG" id="COG1672">
    <property type="taxonomic scope" value="Bacteria"/>
</dbReference>
<dbReference type="Gene3D" id="3.40.50.300">
    <property type="entry name" value="P-loop containing nucleotide triphosphate hydrolases"/>
    <property type="match status" value="1"/>
</dbReference>
<protein>
    <recommendedName>
        <fullName evidence="2">Orc1-like AAA ATPase domain-containing protein</fullName>
    </recommendedName>
</protein>
<evidence type="ECO:0000256" key="1">
    <source>
        <dbReference type="SAM" id="MobiDB-lite"/>
    </source>
</evidence>
<dbReference type="InterPro" id="IPR027417">
    <property type="entry name" value="P-loop_NTPase"/>
</dbReference>
<dbReference type="Pfam" id="PF13191">
    <property type="entry name" value="AAA_16"/>
    <property type="match status" value="1"/>
</dbReference>